<protein>
    <submittedName>
        <fullName evidence="1">Uncharacterized protein</fullName>
    </submittedName>
</protein>
<organism evidence="1 2">
    <name type="scientific">Scleroderma citrinum Foug A</name>
    <dbReference type="NCBI Taxonomy" id="1036808"/>
    <lineage>
        <taxon>Eukaryota</taxon>
        <taxon>Fungi</taxon>
        <taxon>Dikarya</taxon>
        <taxon>Basidiomycota</taxon>
        <taxon>Agaricomycotina</taxon>
        <taxon>Agaricomycetes</taxon>
        <taxon>Agaricomycetidae</taxon>
        <taxon>Boletales</taxon>
        <taxon>Sclerodermatineae</taxon>
        <taxon>Sclerodermataceae</taxon>
        <taxon>Scleroderma</taxon>
    </lineage>
</organism>
<dbReference type="EMBL" id="KN822015">
    <property type="protein sequence ID" value="KIM66898.1"/>
    <property type="molecule type" value="Genomic_DNA"/>
</dbReference>
<gene>
    <name evidence="1" type="ORF">SCLCIDRAFT_1210952</name>
</gene>
<dbReference type="HOGENOM" id="CLU_2661380_0_0_1"/>
<evidence type="ECO:0000313" key="1">
    <source>
        <dbReference type="EMBL" id="KIM66898.1"/>
    </source>
</evidence>
<feature type="non-terminal residue" evidence="1">
    <location>
        <position position="76"/>
    </location>
</feature>
<reference evidence="1 2" key="1">
    <citation type="submission" date="2014-04" db="EMBL/GenBank/DDBJ databases">
        <authorList>
            <consortium name="DOE Joint Genome Institute"/>
            <person name="Kuo A."/>
            <person name="Kohler A."/>
            <person name="Nagy L.G."/>
            <person name="Floudas D."/>
            <person name="Copeland A."/>
            <person name="Barry K.W."/>
            <person name="Cichocki N."/>
            <person name="Veneault-Fourrey C."/>
            <person name="LaButti K."/>
            <person name="Lindquist E.A."/>
            <person name="Lipzen A."/>
            <person name="Lundell T."/>
            <person name="Morin E."/>
            <person name="Murat C."/>
            <person name="Sun H."/>
            <person name="Tunlid A."/>
            <person name="Henrissat B."/>
            <person name="Grigoriev I.V."/>
            <person name="Hibbett D.S."/>
            <person name="Martin F."/>
            <person name="Nordberg H.P."/>
            <person name="Cantor M.N."/>
            <person name="Hua S.X."/>
        </authorList>
    </citation>
    <scope>NUCLEOTIDE SEQUENCE [LARGE SCALE GENOMIC DNA]</scope>
    <source>
        <strain evidence="1 2">Foug A</strain>
    </source>
</reference>
<dbReference type="AlphaFoldDB" id="A0A0C2ZZP9"/>
<dbReference type="Proteomes" id="UP000053989">
    <property type="component" value="Unassembled WGS sequence"/>
</dbReference>
<proteinExistence type="predicted"/>
<keyword evidence="2" id="KW-1185">Reference proteome</keyword>
<accession>A0A0C2ZZP9</accession>
<reference evidence="2" key="2">
    <citation type="submission" date="2015-01" db="EMBL/GenBank/DDBJ databases">
        <title>Evolutionary Origins and Diversification of the Mycorrhizal Mutualists.</title>
        <authorList>
            <consortium name="DOE Joint Genome Institute"/>
            <consortium name="Mycorrhizal Genomics Consortium"/>
            <person name="Kohler A."/>
            <person name="Kuo A."/>
            <person name="Nagy L.G."/>
            <person name="Floudas D."/>
            <person name="Copeland A."/>
            <person name="Barry K.W."/>
            <person name="Cichocki N."/>
            <person name="Veneault-Fourrey C."/>
            <person name="LaButti K."/>
            <person name="Lindquist E.A."/>
            <person name="Lipzen A."/>
            <person name="Lundell T."/>
            <person name="Morin E."/>
            <person name="Murat C."/>
            <person name="Riley R."/>
            <person name="Ohm R."/>
            <person name="Sun H."/>
            <person name="Tunlid A."/>
            <person name="Henrissat B."/>
            <person name="Grigoriev I.V."/>
            <person name="Hibbett D.S."/>
            <person name="Martin F."/>
        </authorList>
    </citation>
    <scope>NUCLEOTIDE SEQUENCE [LARGE SCALE GENOMIC DNA]</scope>
    <source>
        <strain evidence="2">Foug A</strain>
    </source>
</reference>
<dbReference type="InParanoid" id="A0A0C2ZZP9"/>
<sequence>MMTHLSHVSSAATPLAQEANAESAARWTITTTVATSCDSIDDDERLHGCTTIDHDHGSEKMKTATPWVVRTVGQSV</sequence>
<name>A0A0C2ZZP9_9AGAM</name>
<evidence type="ECO:0000313" key="2">
    <source>
        <dbReference type="Proteomes" id="UP000053989"/>
    </source>
</evidence>